<accession>A0ABP7X0G4</accession>
<keyword evidence="4" id="KW-1185">Reference proteome</keyword>
<name>A0ABP7X0G4_9ACTN</name>
<proteinExistence type="predicted"/>
<gene>
    <name evidence="3" type="ORF">GCM10022214_77490</name>
</gene>
<dbReference type="InterPro" id="IPR018702">
    <property type="entry name" value="DUF2207"/>
</dbReference>
<evidence type="ECO:0000313" key="3">
    <source>
        <dbReference type="EMBL" id="GAA4100598.1"/>
    </source>
</evidence>
<feature type="domain" description="DUF2207" evidence="2">
    <location>
        <begin position="57"/>
        <end position="235"/>
    </location>
</feature>
<protein>
    <recommendedName>
        <fullName evidence="2">DUF2207 domain-containing protein</fullName>
    </recommendedName>
</protein>
<reference evidence="4" key="1">
    <citation type="journal article" date="2019" name="Int. J. Syst. Evol. Microbiol.">
        <title>The Global Catalogue of Microorganisms (GCM) 10K type strain sequencing project: providing services to taxonomists for standard genome sequencing and annotation.</title>
        <authorList>
            <consortium name="The Broad Institute Genomics Platform"/>
            <consortium name="The Broad Institute Genome Sequencing Center for Infectious Disease"/>
            <person name="Wu L."/>
            <person name="Ma J."/>
        </authorList>
    </citation>
    <scope>NUCLEOTIDE SEQUENCE [LARGE SCALE GENOMIC DNA]</scope>
    <source>
        <strain evidence="4">JCM 16702</strain>
    </source>
</reference>
<dbReference type="RefSeq" id="WP_344957581.1">
    <property type="nucleotide sequence ID" value="NZ_BAAAZG010000061.1"/>
</dbReference>
<dbReference type="EMBL" id="BAAAZG010000061">
    <property type="protein sequence ID" value="GAA4100598.1"/>
    <property type="molecule type" value="Genomic_DNA"/>
</dbReference>
<dbReference type="Proteomes" id="UP001500683">
    <property type="component" value="Unassembled WGS sequence"/>
</dbReference>
<evidence type="ECO:0000313" key="4">
    <source>
        <dbReference type="Proteomes" id="UP001500683"/>
    </source>
</evidence>
<feature type="compositionally biased region" description="Basic and acidic residues" evidence="1">
    <location>
        <begin position="387"/>
        <end position="404"/>
    </location>
</feature>
<comment type="caution">
    <text evidence="3">The sequence shown here is derived from an EMBL/GenBank/DDBJ whole genome shotgun (WGS) entry which is preliminary data.</text>
</comment>
<evidence type="ECO:0000256" key="1">
    <source>
        <dbReference type="SAM" id="MobiDB-lite"/>
    </source>
</evidence>
<dbReference type="Pfam" id="PF09972">
    <property type="entry name" value="DUF2207"/>
    <property type="match status" value="1"/>
</dbReference>
<feature type="region of interest" description="Disordered" evidence="1">
    <location>
        <begin position="387"/>
        <end position="410"/>
    </location>
</feature>
<sequence>MPDVRGRVRARTVALGALPAIVVLVLLALVPITPAPAAARAEEGGGAGDVGPEEFESIPAYDVVLAIAANGDLHVRETITYDFARGGEHGIVRRLPYRRGDRLFEIRDVRTSSSTGAPARARTRRLWHDLLISVGDDDRTVRGRQAYVIEYTVSGAFTPGAVHDELNWDALGTSWDVPIREAAVRVEAPVVLRKVRCRSGTSESATGCLRDRDGPYAIDFTQSGLRPHESMHVTVLLPKDAISVPPPRRARPHWAVTWAGSGLLLLALAGVAGVARGGRTVPGDRGLVPAGRGRLLVALGGLLVAADVSHEVARHGVWAVSVGDASMGGVALTVVGTAIVSLHRFPIRITQRGPGKGNRVGDEPPVRTDRVRRPSVLLVRSGRIAADDVTRGTEPRRRARRTAERWPGGR</sequence>
<evidence type="ECO:0000259" key="2">
    <source>
        <dbReference type="Pfam" id="PF09972"/>
    </source>
</evidence>
<organism evidence="3 4">
    <name type="scientific">Actinomadura miaoliensis</name>
    <dbReference type="NCBI Taxonomy" id="430685"/>
    <lineage>
        <taxon>Bacteria</taxon>
        <taxon>Bacillati</taxon>
        <taxon>Actinomycetota</taxon>
        <taxon>Actinomycetes</taxon>
        <taxon>Streptosporangiales</taxon>
        <taxon>Thermomonosporaceae</taxon>
        <taxon>Actinomadura</taxon>
    </lineage>
</organism>